<evidence type="ECO:0000259" key="2">
    <source>
        <dbReference type="PROSITE" id="PS50206"/>
    </source>
</evidence>
<dbReference type="InterPro" id="IPR017582">
    <property type="entry name" value="SelU"/>
</dbReference>
<dbReference type="SMART" id="SM00450">
    <property type="entry name" value="RHOD"/>
    <property type="match status" value="1"/>
</dbReference>
<dbReference type="Gene3D" id="3.40.250.10">
    <property type="entry name" value="Rhodanese-like domain"/>
    <property type="match status" value="1"/>
</dbReference>
<dbReference type="NCBIfam" id="NF008750">
    <property type="entry name" value="PRK11784.1-2"/>
    <property type="match status" value="1"/>
</dbReference>
<dbReference type="InterPro" id="IPR016130">
    <property type="entry name" value="Tyr_Pase_AS"/>
</dbReference>
<keyword evidence="1" id="KW-0711">Selenium</keyword>
<dbReference type="PROSITE" id="PS00380">
    <property type="entry name" value="RHODANESE_1"/>
    <property type="match status" value="1"/>
</dbReference>
<evidence type="ECO:0000313" key="3">
    <source>
        <dbReference type="EMBL" id="HFN00794.1"/>
    </source>
</evidence>
<dbReference type="NCBIfam" id="NF008752">
    <property type="entry name" value="PRK11784.1-4"/>
    <property type="match status" value="1"/>
</dbReference>
<dbReference type="InterPro" id="IPR058840">
    <property type="entry name" value="AAA_SelU"/>
</dbReference>
<dbReference type="NCBIfam" id="TIGR03167">
    <property type="entry name" value="tRNA_sel_U_synt"/>
    <property type="match status" value="1"/>
</dbReference>
<dbReference type="PROSITE" id="PS00383">
    <property type="entry name" value="TYR_PHOSPHATASE_1"/>
    <property type="match status" value="1"/>
</dbReference>
<dbReference type="GO" id="GO:0004792">
    <property type="term" value="F:thiosulfate-cyanide sulfurtransferase activity"/>
    <property type="evidence" value="ECO:0007669"/>
    <property type="project" value="InterPro"/>
</dbReference>
<dbReference type="PANTHER" id="PTHR30401:SF0">
    <property type="entry name" value="TRNA 2-SELENOURIDINE SYNTHASE"/>
    <property type="match status" value="1"/>
</dbReference>
<dbReference type="AlphaFoldDB" id="A0A7C3PHX5"/>
<dbReference type="Pfam" id="PF00581">
    <property type="entry name" value="Rhodanese"/>
    <property type="match status" value="1"/>
</dbReference>
<feature type="domain" description="Rhodanese" evidence="2">
    <location>
        <begin position="11"/>
        <end position="132"/>
    </location>
</feature>
<dbReference type="PANTHER" id="PTHR30401">
    <property type="entry name" value="TRNA 2-SELENOURIDINE SYNTHASE"/>
    <property type="match status" value="1"/>
</dbReference>
<dbReference type="CDD" id="cd01520">
    <property type="entry name" value="RHOD_YbbB"/>
    <property type="match status" value="1"/>
</dbReference>
<dbReference type="EMBL" id="DSRU01000343">
    <property type="protein sequence ID" value="HFN00794.1"/>
    <property type="molecule type" value="Genomic_DNA"/>
</dbReference>
<dbReference type="SUPFAM" id="SSF52821">
    <property type="entry name" value="Rhodanese/Cell cycle control phosphatase"/>
    <property type="match status" value="1"/>
</dbReference>
<dbReference type="GO" id="GO:0043828">
    <property type="term" value="F:tRNA 2-selenouridine synthase activity"/>
    <property type="evidence" value="ECO:0007669"/>
    <property type="project" value="InterPro"/>
</dbReference>
<name>A0A7C3PHX5_9CYAN</name>
<dbReference type="Pfam" id="PF26341">
    <property type="entry name" value="AAA_SelU"/>
    <property type="match status" value="1"/>
</dbReference>
<protein>
    <submittedName>
        <fullName evidence="3">tRNA 2-selenouridine(34) synthase MnmH</fullName>
    </submittedName>
</protein>
<reference evidence="3" key="1">
    <citation type="journal article" date="2020" name="mSystems">
        <title>Genome- and Community-Level Interaction Insights into Carbon Utilization and Element Cycling Functions of Hydrothermarchaeota in Hydrothermal Sediment.</title>
        <authorList>
            <person name="Zhou Z."/>
            <person name="Liu Y."/>
            <person name="Xu W."/>
            <person name="Pan J."/>
            <person name="Luo Z.H."/>
            <person name="Li M."/>
        </authorList>
    </citation>
    <scope>NUCLEOTIDE SEQUENCE [LARGE SCALE GENOMIC DNA]</scope>
    <source>
        <strain evidence="3">SpSt-418</strain>
    </source>
</reference>
<dbReference type="PROSITE" id="PS50206">
    <property type="entry name" value="RHODANESE_3"/>
    <property type="match status" value="1"/>
</dbReference>
<dbReference type="InterPro" id="IPR001763">
    <property type="entry name" value="Rhodanese-like_dom"/>
</dbReference>
<dbReference type="InterPro" id="IPR036873">
    <property type="entry name" value="Rhodanese-like_dom_sf"/>
</dbReference>
<sequence length="349" mass="38158">MPTVLAIADFLKAPGVILDVRSPGEYEQGHIPGAVSFPLFSNEERAEVGTCYKQTGREAAIELGLALVGPKLANFVHHAKELAGDRIVRVHCWRGGMRSGSMAWLLETAGFQVTVLDKGYKGFRHWVRHVLAEPKPILTLGGMTGTGKTAVLKGLAELGEQTLDLEYLANHRGSSYGALGLPPQPSTEQFENLIAMEWVQLSPDRPVWVEAESRMVGICRVPPELFTQMQAAPILQIERSRSERIELLLGDYGAVNPQELITATERLRKRLGGDRTQTAVEAIQQGDLAAAIAIVLDYYDKTYTYDLQRRGVPIYPLAVTGLSAAATAHHLIAFRKEMATHPMAQVAAG</sequence>
<dbReference type="GO" id="GO:0002098">
    <property type="term" value="P:tRNA wobble uridine modification"/>
    <property type="evidence" value="ECO:0007669"/>
    <property type="project" value="InterPro"/>
</dbReference>
<dbReference type="InterPro" id="IPR001307">
    <property type="entry name" value="Thiosulphate_STrfase_CS"/>
</dbReference>
<organism evidence="3">
    <name type="scientific">Oscillatoriales cyanobacterium SpSt-418</name>
    <dbReference type="NCBI Taxonomy" id="2282169"/>
    <lineage>
        <taxon>Bacteria</taxon>
        <taxon>Bacillati</taxon>
        <taxon>Cyanobacteriota</taxon>
        <taxon>Cyanophyceae</taxon>
        <taxon>Oscillatoriophycideae</taxon>
        <taxon>Oscillatoriales</taxon>
    </lineage>
</organism>
<evidence type="ECO:0000256" key="1">
    <source>
        <dbReference type="ARBA" id="ARBA00023266"/>
    </source>
</evidence>
<proteinExistence type="predicted"/>
<gene>
    <name evidence="3" type="primary">mnmH</name>
    <name evidence="3" type="ORF">ENR64_24180</name>
</gene>
<accession>A0A7C3PHX5</accession>
<comment type="caution">
    <text evidence="3">The sequence shown here is derived from an EMBL/GenBank/DDBJ whole genome shotgun (WGS) entry which is preliminary data.</text>
</comment>